<dbReference type="PROSITE" id="PS01159">
    <property type="entry name" value="WW_DOMAIN_1"/>
    <property type="match status" value="1"/>
</dbReference>
<evidence type="ECO:0000256" key="1">
    <source>
        <dbReference type="SAM" id="MobiDB-lite"/>
    </source>
</evidence>
<accession>A0ABD3FN96</accession>
<reference evidence="3 4" key="1">
    <citation type="submission" date="2024-09" db="EMBL/GenBank/DDBJ databases">
        <title>Genome sequencing and assembly of Phytophthora oleae, isolate VK10A, causative agent of rot of olive drupes.</title>
        <authorList>
            <person name="Conti Taguali S."/>
            <person name="Riolo M."/>
            <person name="La Spada F."/>
            <person name="Cacciola S.O."/>
            <person name="Dionisio G."/>
        </authorList>
    </citation>
    <scope>NUCLEOTIDE SEQUENCE [LARGE SCALE GENOMIC DNA]</scope>
    <source>
        <strain evidence="3 4">VK10A</strain>
    </source>
</reference>
<evidence type="ECO:0000313" key="3">
    <source>
        <dbReference type="EMBL" id="KAL3668358.1"/>
    </source>
</evidence>
<proteinExistence type="predicted"/>
<feature type="region of interest" description="Disordered" evidence="1">
    <location>
        <begin position="157"/>
        <end position="188"/>
    </location>
</feature>
<evidence type="ECO:0000259" key="2">
    <source>
        <dbReference type="PROSITE" id="PS50020"/>
    </source>
</evidence>
<dbReference type="InterPro" id="IPR036020">
    <property type="entry name" value="WW_dom_sf"/>
</dbReference>
<dbReference type="PROSITE" id="PS50020">
    <property type="entry name" value="WW_DOMAIN_2"/>
    <property type="match status" value="1"/>
</dbReference>
<gene>
    <name evidence="3" type="ORF">V7S43_006448</name>
</gene>
<dbReference type="Proteomes" id="UP001632037">
    <property type="component" value="Unassembled WGS sequence"/>
</dbReference>
<dbReference type="SUPFAM" id="SSF51045">
    <property type="entry name" value="WW domain"/>
    <property type="match status" value="1"/>
</dbReference>
<dbReference type="Gene3D" id="2.20.70.10">
    <property type="match status" value="1"/>
</dbReference>
<dbReference type="AlphaFoldDB" id="A0ABD3FN96"/>
<protein>
    <recommendedName>
        <fullName evidence="2">WW domain-containing protein</fullName>
    </recommendedName>
</protein>
<organism evidence="3 4">
    <name type="scientific">Phytophthora oleae</name>
    <dbReference type="NCBI Taxonomy" id="2107226"/>
    <lineage>
        <taxon>Eukaryota</taxon>
        <taxon>Sar</taxon>
        <taxon>Stramenopiles</taxon>
        <taxon>Oomycota</taxon>
        <taxon>Peronosporomycetes</taxon>
        <taxon>Peronosporales</taxon>
        <taxon>Peronosporaceae</taxon>
        <taxon>Phytophthora</taxon>
    </lineage>
</organism>
<name>A0ABD3FN96_9STRA</name>
<feature type="domain" description="WW" evidence="2">
    <location>
        <begin position="132"/>
        <end position="160"/>
    </location>
</feature>
<comment type="caution">
    <text evidence="3">The sequence shown here is derived from an EMBL/GenBank/DDBJ whole genome shotgun (WGS) entry which is preliminary data.</text>
</comment>
<sequence>MLEELSNLRGAFDQFSAVDEAWRVSANHALASVHIQCLLEVSTPTIEELQVEFEQVTKKIFAGELSLEKAEKIRQRLVKVYGYRFAHSLLSRSNVKELSHASKAPSDERRATQRYAKAWSGNGLVEDKSIYWKEFQDPIAKRAFYYNIRTGESRWEKPANFVGKKAKRRRKEKTTEAQPQPRPPAGER</sequence>
<dbReference type="InterPro" id="IPR001202">
    <property type="entry name" value="WW_dom"/>
</dbReference>
<dbReference type="Pfam" id="PF00397">
    <property type="entry name" value="WW"/>
    <property type="match status" value="1"/>
</dbReference>
<dbReference type="CDD" id="cd00201">
    <property type="entry name" value="WW"/>
    <property type="match status" value="1"/>
</dbReference>
<keyword evidence="4" id="KW-1185">Reference proteome</keyword>
<dbReference type="EMBL" id="JBIMZQ010000011">
    <property type="protein sequence ID" value="KAL3668358.1"/>
    <property type="molecule type" value="Genomic_DNA"/>
</dbReference>
<evidence type="ECO:0000313" key="4">
    <source>
        <dbReference type="Proteomes" id="UP001632037"/>
    </source>
</evidence>